<accession>A0A5K7Z7D8</accession>
<protein>
    <recommendedName>
        <fullName evidence="5">TonB C-terminal domain-containing protein</fullName>
    </recommendedName>
</protein>
<feature type="region of interest" description="Disordered" evidence="1">
    <location>
        <begin position="68"/>
        <end position="106"/>
    </location>
</feature>
<dbReference type="AlphaFoldDB" id="A0A5K7Z7D8"/>
<feature type="compositionally biased region" description="Basic and acidic residues" evidence="1">
    <location>
        <begin position="83"/>
        <end position="92"/>
    </location>
</feature>
<dbReference type="Proteomes" id="UP000427906">
    <property type="component" value="Chromosome"/>
</dbReference>
<keyword evidence="4" id="KW-1185">Reference proteome</keyword>
<feature type="compositionally biased region" description="Basic and acidic residues" evidence="1">
    <location>
        <begin position="159"/>
        <end position="172"/>
    </location>
</feature>
<evidence type="ECO:0000313" key="3">
    <source>
        <dbReference type="EMBL" id="BBO72427.1"/>
    </source>
</evidence>
<dbReference type="EMBL" id="AP021874">
    <property type="protein sequence ID" value="BBO72427.1"/>
    <property type="molecule type" value="Genomic_DNA"/>
</dbReference>
<dbReference type="Pfam" id="PF13103">
    <property type="entry name" value="TonB_2"/>
    <property type="match status" value="1"/>
</dbReference>
<dbReference type="Gene3D" id="3.30.1150.10">
    <property type="match status" value="1"/>
</dbReference>
<dbReference type="KEGG" id="dalk:DSCA_63570"/>
<feature type="region of interest" description="Disordered" evidence="1">
    <location>
        <begin position="144"/>
        <end position="199"/>
    </location>
</feature>
<feature type="transmembrane region" description="Helical" evidence="2">
    <location>
        <begin position="21"/>
        <end position="43"/>
    </location>
</feature>
<evidence type="ECO:0000256" key="1">
    <source>
        <dbReference type="SAM" id="MobiDB-lite"/>
    </source>
</evidence>
<proteinExistence type="predicted"/>
<name>A0A5K7Z7D8_9BACT</name>
<gene>
    <name evidence="3" type="ORF">DSCA_63570</name>
</gene>
<evidence type="ECO:0008006" key="5">
    <source>
        <dbReference type="Google" id="ProtNLM"/>
    </source>
</evidence>
<keyword evidence="2" id="KW-0812">Transmembrane</keyword>
<keyword evidence="2" id="KW-1133">Transmembrane helix</keyword>
<sequence>MKKNIRVPVSFSQDQRGNGQPSLYFAMGISLLCHMAFLVIFVVTPGLHLEKPPARSVINVSMVSLKNPAARDTKSPAVGNRPSPDKKTEVVKQPKPATPVKKTAAVVPKSLPKRKTSLKKKTFKSTQVVKQAIQQLEEKVAVKADQQETADQPEPLKSALDRLKQEVSKAEASRSTAAGKSTGPSAGKPGGKPGTFNEDGKKTADLIDLYRLEIAFQVQKNWAFNEQLAGGDHSLMAAIVFKVMPDGEIRDIFFTDRSGNTYLDDSGYKAIVKSNPVDPHPKGVVRPYVDMGIRFTPQGLR</sequence>
<keyword evidence="2" id="KW-0472">Membrane</keyword>
<reference evidence="3 4" key="1">
    <citation type="submission" date="2019-11" db="EMBL/GenBank/DDBJ databases">
        <title>Comparative genomics of hydrocarbon-degrading Desulfosarcina strains.</title>
        <authorList>
            <person name="Watanabe M."/>
            <person name="Kojima H."/>
            <person name="Fukui M."/>
        </authorList>
    </citation>
    <scope>NUCLEOTIDE SEQUENCE [LARGE SCALE GENOMIC DNA]</scope>
    <source>
        <strain evidence="3 4">PL12</strain>
    </source>
</reference>
<evidence type="ECO:0000256" key="2">
    <source>
        <dbReference type="SAM" id="Phobius"/>
    </source>
</evidence>
<organism evidence="3 4">
    <name type="scientific">Desulfosarcina alkanivorans</name>
    <dbReference type="NCBI Taxonomy" id="571177"/>
    <lineage>
        <taxon>Bacteria</taxon>
        <taxon>Pseudomonadati</taxon>
        <taxon>Thermodesulfobacteriota</taxon>
        <taxon>Desulfobacteria</taxon>
        <taxon>Desulfobacterales</taxon>
        <taxon>Desulfosarcinaceae</taxon>
        <taxon>Desulfosarcina</taxon>
    </lineage>
</organism>
<dbReference type="SUPFAM" id="SSF74653">
    <property type="entry name" value="TolA/TonB C-terminal domain"/>
    <property type="match status" value="1"/>
</dbReference>
<evidence type="ECO:0000313" key="4">
    <source>
        <dbReference type="Proteomes" id="UP000427906"/>
    </source>
</evidence>